<dbReference type="CDD" id="cd11033">
    <property type="entry name" value="CYP142-like"/>
    <property type="match status" value="1"/>
</dbReference>
<keyword evidence="12" id="KW-1185">Reference proteome</keyword>
<dbReference type="FunFam" id="1.10.630.10:FF:000018">
    <property type="entry name" value="Cytochrome P450 monooxygenase"/>
    <property type="match status" value="1"/>
</dbReference>
<dbReference type="PANTHER" id="PTHR46696">
    <property type="entry name" value="P450, PUTATIVE (EUROFUNG)-RELATED"/>
    <property type="match status" value="1"/>
</dbReference>
<protein>
    <submittedName>
        <fullName evidence="9">Cytochrome P450</fullName>
    </submittedName>
</protein>
<keyword evidence="7 8" id="KW-0503">Monooxygenase</keyword>
<dbReference type="InterPro" id="IPR017972">
    <property type="entry name" value="Cyt_P450_CS"/>
</dbReference>
<gene>
    <name evidence="10" type="ORF">BST20_07125</name>
    <name evidence="9" type="ORF">MBRA_58270</name>
</gene>
<reference evidence="9 12" key="2">
    <citation type="journal article" date="2019" name="Emerg. Microbes Infect.">
        <title>Comprehensive subspecies identification of 175 nontuberculous mycobacteria species based on 7547 genomic profiles.</title>
        <authorList>
            <person name="Matsumoto Y."/>
            <person name="Kinjo T."/>
            <person name="Motooka D."/>
            <person name="Nabeya D."/>
            <person name="Jung N."/>
            <person name="Uechi K."/>
            <person name="Horii T."/>
            <person name="Iida T."/>
            <person name="Fujita J."/>
            <person name="Nakamura S."/>
        </authorList>
    </citation>
    <scope>NUCLEOTIDE SEQUENCE [LARGE SCALE GENOMIC DNA]</scope>
    <source>
        <strain evidence="9 12">JCM 12687</strain>
        <plasmid evidence="9">pJCM12687</plasmid>
    </source>
</reference>
<dbReference type="OrthoDB" id="5241086at2"/>
<evidence type="ECO:0000256" key="5">
    <source>
        <dbReference type="ARBA" id="ARBA00023002"/>
    </source>
</evidence>
<organism evidence="10 11">
    <name type="scientific">Mycobacterium branderi</name>
    <dbReference type="NCBI Taxonomy" id="43348"/>
    <lineage>
        <taxon>Bacteria</taxon>
        <taxon>Bacillati</taxon>
        <taxon>Actinomycetota</taxon>
        <taxon>Actinomycetes</taxon>
        <taxon>Mycobacteriales</taxon>
        <taxon>Mycobacteriaceae</taxon>
        <taxon>Mycobacterium</taxon>
    </lineage>
</organism>
<keyword evidence="9" id="KW-0614">Plasmid</keyword>
<dbReference type="GO" id="GO:0006707">
    <property type="term" value="P:cholesterol catabolic process"/>
    <property type="evidence" value="ECO:0007669"/>
    <property type="project" value="TreeGrafter"/>
</dbReference>
<evidence type="ECO:0000313" key="12">
    <source>
        <dbReference type="Proteomes" id="UP000467379"/>
    </source>
</evidence>
<reference evidence="9" key="3">
    <citation type="submission" date="2020-02" db="EMBL/GenBank/DDBJ databases">
        <authorList>
            <person name="Matsumoto Y."/>
            <person name="Motooka D."/>
            <person name="Nakamura S."/>
        </authorList>
    </citation>
    <scope>NUCLEOTIDE SEQUENCE</scope>
    <source>
        <strain evidence="9">JCM 12687</strain>
        <plasmid evidence="9">pJCM12687</plasmid>
    </source>
</reference>
<evidence type="ECO:0000256" key="8">
    <source>
        <dbReference type="RuleBase" id="RU000461"/>
    </source>
</evidence>
<dbReference type="GO" id="GO:0020037">
    <property type="term" value="F:heme binding"/>
    <property type="evidence" value="ECO:0007669"/>
    <property type="project" value="InterPro"/>
</dbReference>
<evidence type="ECO:0000256" key="4">
    <source>
        <dbReference type="ARBA" id="ARBA00022723"/>
    </source>
</evidence>
<dbReference type="Proteomes" id="UP000467379">
    <property type="component" value="Plasmid pJCM12687"/>
</dbReference>
<geneLocation type="plasmid" evidence="9 12">
    <name>pJCM12687</name>
</geneLocation>
<proteinExistence type="inferred from homology"/>
<dbReference type="InterPro" id="IPR002397">
    <property type="entry name" value="Cyt_P450_B"/>
</dbReference>
<comment type="similarity">
    <text evidence="2 8">Belongs to the cytochrome P450 family.</text>
</comment>
<dbReference type="EMBL" id="AP022607">
    <property type="protein sequence ID" value="BBZ15632.1"/>
    <property type="molecule type" value="Genomic_DNA"/>
</dbReference>
<keyword evidence="6 8" id="KW-0408">Iron</keyword>
<dbReference type="SUPFAM" id="SSF48264">
    <property type="entry name" value="Cytochrome P450"/>
    <property type="match status" value="1"/>
</dbReference>
<comment type="cofactor">
    <cofactor evidence="1">
        <name>heme</name>
        <dbReference type="ChEBI" id="CHEBI:30413"/>
    </cofactor>
</comment>
<dbReference type="Proteomes" id="UP000192441">
    <property type="component" value="Unassembled WGS sequence"/>
</dbReference>
<dbReference type="GO" id="GO:0036199">
    <property type="term" value="F:cholest-4-en-3-one 26-monooxygenase activity"/>
    <property type="evidence" value="ECO:0007669"/>
    <property type="project" value="TreeGrafter"/>
</dbReference>
<sequence>MSGSRPYDEIDISSAKFWASPLQERDKAYAMLRRERPVSWHRPVESGAHRAEGDGFWAVVRHADVADVHRRPAEFCSGQGIFYQDMPPEVSKYMSFMALDAPRHTKLKRLVSTAFTPRAVAALTERVTERARMIVDELINHGPGDFHELVSKRLPLWAISEMVGVPEDERKALGELTDDMEHINDPSFAVKYPGVDPYEFNVQGLARMAELGRRLAAERRQRPQNDLMTALVQASVDGEKLSDEEIGDFFDLLISAGYATTVHNISIGLHALSQFPGERKLLCSDMDSYLRPAVEEMLRWTTVGVNFRRTATAKATSIAGQKIDPGDKVVLFLLSANRDETVFDDPWCFKITRDPNPHVAFGGGSHFCLGSPLARLELETIFRELLSRLPDIEVVDAQYMVGSHLNAVNRLEVAF</sequence>
<evidence type="ECO:0000313" key="9">
    <source>
        <dbReference type="EMBL" id="BBZ15632.1"/>
    </source>
</evidence>
<dbReference type="InterPro" id="IPR036396">
    <property type="entry name" value="Cyt_P450_sf"/>
</dbReference>
<dbReference type="GO" id="GO:0005506">
    <property type="term" value="F:iron ion binding"/>
    <property type="evidence" value="ECO:0007669"/>
    <property type="project" value="InterPro"/>
</dbReference>
<evidence type="ECO:0000256" key="6">
    <source>
        <dbReference type="ARBA" id="ARBA00023004"/>
    </source>
</evidence>
<dbReference type="EMBL" id="MVHM01000002">
    <property type="protein sequence ID" value="ORA40313.1"/>
    <property type="molecule type" value="Genomic_DNA"/>
</dbReference>
<dbReference type="Pfam" id="PF00067">
    <property type="entry name" value="p450"/>
    <property type="match status" value="1"/>
</dbReference>
<evidence type="ECO:0000313" key="11">
    <source>
        <dbReference type="Proteomes" id="UP000192441"/>
    </source>
</evidence>
<evidence type="ECO:0000313" key="10">
    <source>
        <dbReference type="EMBL" id="ORA40313.1"/>
    </source>
</evidence>
<dbReference type="PANTHER" id="PTHR46696:SF4">
    <property type="entry name" value="BIOTIN BIOSYNTHESIS CYTOCHROME P450"/>
    <property type="match status" value="1"/>
</dbReference>
<keyword evidence="5 8" id="KW-0560">Oxidoreductase</keyword>
<accession>A0A7I7WFL3</accession>
<dbReference type="Gene3D" id="1.10.630.10">
    <property type="entry name" value="Cytochrome P450"/>
    <property type="match status" value="1"/>
</dbReference>
<dbReference type="PROSITE" id="PS00086">
    <property type="entry name" value="CYTOCHROME_P450"/>
    <property type="match status" value="1"/>
</dbReference>
<evidence type="ECO:0000256" key="7">
    <source>
        <dbReference type="ARBA" id="ARBA00023033"/>
    </source>
</evidence>
<dbReference type="AlphaFoldDB" id="A0A7I7WFL3"/>
<name>A0A7I7WFL3_9MYCO</name>
<reference evidence="10 11" key="1">
    <citation type="submission" date="2016-12" db="EMBL/GenBank/DDBJ databases">
        <title>The new phylogeny of genus Mycobacterium.</title>
        <authorList>
            <person name="Tortoli E."/>
            <person name="Trovato A."/>
            <person name="Cirillo D.M."/>
        </authorList>
    </citation>
    <scope>NUCLEOTIDE SEQUENCE [LARGE SCALE GENOMIC DNA]</scope>
    <source>
        <strain evidence="10 11">DSM 44624</strain>
    </source>
</reference>
<dbReference type="GO" id="GO:0008395">
    <property type="term" value="F:steroid hydroxylase activity"/>
    <property type="evidence" value="ECO:0007669"/>
    <property type="project" value="TreeGrafter"/>
</dbReference>
<dbReference type="InterPro" id="IPR001128">
    <property type="entry name" value="Cyt_P450"/>
</dbReference>
<evidence type="ECO:0000256" key="3">
    <source>
        <dbReference type="ARBA" id="ARBA00022617"/>
    </source>
</evidence>
<dbReference type="RefSeq" id="WP_083130702.1">
    <property type="nucleotide sequence ID" value="NZ_JACKTX010000019.1"/>
</dbReference>
<evidence type="ECO:0000256" key="1">
    <source>
        <dbReference type="ARBA" id="ARBA00001971"/>
    </source>
</evidence>
<dbReference type="PRINTS" id="PR00359">
    <property type="entry name" value="BP450"/>
</dbReference>
<evidence type="ECO:0000256" key="2">
    <source>
        <dbReference type="ARBA" id="ARBA00010617"/>
    </source>
</evidence>
<keyword evidence="4 8" id="KW-0479">Metal-binding</keyword>
<keyword evidence="3 8" id="KW-0349">Heme</keyword>